<reference evidence="1 2" key="1">
    <citation type="submission" date="2017-07" db="EMBL/GenBank/DDBJ databases">
        <title>The genome sequence of Paludifilum halophilum highlights mechanisms for microbial adaptation to high salt environemnts.</title>
        <authorList>
            <person name="Belbahri L."/>
        </authorList>
    </citation>
    <scope>NUCLEOTIDE SEQUENCE [LARGE SCALE GENOMIC DNA]</scope>
    <source>
        <strain evidence="1 2">DSM 102817</strain>
    </source>
</reference>
<evidence type="ECO:0000313" key="1">
    <source>
        <dbReference type="EMBL" id="OYD07457.1"/>
    </source>
</evidence>
<comment type="caution">
    <text evidence="1">The sequence shown here is derived from an EMBL/GenBank/DDBJ whole genome shotgun (WGS) entry which is preliminary data.</text>
</comment>
<dbReference type="AlphaFoldDB" id="A0A235B6E5"/>
<dbReference type="Proteomes" id="UP000215459">
    <property type="component" value="Unassembled WGS sequence"/>
</dbReference>
<evidence type="ECO:0000313" key="2">
    <source>
        <dbReference type="Proteomes" id="UP000215459"/>
    </source>
</evidence>
<organism evidence="1 2">
    <name type="scientific">Paludifilum halophilum</name>
    <dbReference type="NCBI Taxonomy" id="1642702"/>
    <lineage>
        <taxon>Bacteria</taxon>
        <taxon>Bacillati</taxon>
        <taxon>Bacillota</taxon>
        <taxon>Bacilli</taxon>
        <taxon>Bacillales</taxon>
        <taxon>Thermoactinomycetaceae</taxon>
        <taxon>Paludifilum</taxon>
    </lineage>
</organism>
<dbReference type="EMBL" id="NOWF01000006">
    <property type="protein sequence ID" value="OYD07457.1"/>
    <property type="molecule type" value="Genomic_DNA"/>
</dbReference>
<sequence>MDLQTLWIPRGFYLLDIDDNFVTLKNRNKLYIYSFRKVVRGVEFWVKLLAIIAAVLTIIEKVNAKEAEKEKDLPQTSPQA</sequence>
<protein>
    <submittedName>
        <fullName evidence="1">Uncharacterized protein</fullName>
    </submittedName>
</protein>
<name>A0A235B6E5_9BACL</name>
<accession>A0A235B6E5</accession>
<keyword evidence="2" id="KW-1185">Reference proteome</keyword>
<gene>
    <name evidence="1" type="ORF">CHM34_11180</name>
</gene>
<proteinExistence type="predicted"/>